<dbReference type="EMBL" id="VBAL01000279">
    <property type="protein sequence ID" value="TMI95837.1"/>
    <property type="molecule type" value="Genomic_DNA"/>
</dbReference>
<evidence type="ECO:0000313" key="2">
    <source>
        <dbReference type="EMBL" id="TMI95837.1"/>
    </source>
</evidence>
<comment type="caution">
    <text evidence="2">The sequence shown here is derived from an EMBL/GenBank/DDBJ whole genome shotgun (WGS) entry which is preliminary data.</text>
</comment>
<organism evidence="2 3">
    <name type="scientific">Candidatus Segetimicrobium genomatis</name>
    <dbReference type="NCBI Taxonomy" id="2569760"/>
    <lineage>
        <taxon>Bacteria</taxon>
        <taxon>Bacillati</taxon>
        <taxon>Candidatus Sysuimicrobiota</taxon>
        <taxon>Candidatus Sysuimicrobiia</taxon>
        <taxon>Candidatus Sysuimicrobiales</taxon>
        <taxon>Candidatus Segetimicrobiaceae</taxon>
        <taxon>Candidatus Segetimicrobium</taxon>
    </lineage>
</organism>
<evidence type="ECO:0000313" key="3">
    <source>
        <dbReference type="Proteomes" id="UP000319353"/>
    </source>
</evidence>
<dbReference type="AlphaFoldDB" id="A0A537KJ94"/>
<name>A0A537KJ94_9BACT</name>
<protein>
    <submittedName>
        <fullName evidence="2">Uncharacterized protein</fullName>
    </submittedName>
</protein>
<accession>A0A537KJ94</accession>
<gene>
    <name evidence="2" type="ORF">E6H01_14235</name>
</gene>
<proteinExistence type="predicted"/>
<dbReference type="Proteomes" id="UP000319353">
    <property type="component" value="Unassembled WGS sequence"/>
</dbReference>
<sequence length="98" mass="10510">MEAARRIRRRQTSDVGGIQRCAGWVKDPATGKYRPTSEAFDDARDKGRGGVRASGGSAERPNNPQGSSPPRAEDSGVSVDPRSSCIRDQSAHPQMDEG</sequence>
<reference evidence="2 3" key="1">
    <citation type="journal article" date="2019" name="Nat. Microbiol.">
        <title>Mediterranean grassland soil C-N compound turnover is dependent on rainfall and depth, and is mediated by genomically divergent microorganisms.</title>
        <authorList>
            <person name="Diamond S."/>
            <person name="Andeer P.F."/>
            <person name="Li Z."/>
            <person name="Crits-Christoph A."/>
            <person name="Burstein D."/>
            <person name="Anantharaman K."/>
            <person name="Lane K.R."/>
            <person name="Thomas B.C."/>
            <person name="Pan C."/>
            <person name="Northen T.R."/>
            <person name="Banfield J.F."/>
        </authorList>
    </citation>
    <scope>NUCLEOTIDE SEQUENCE [LARGE SCALE GENOMIC DNA]</scope>
    <source>
        <strain evidence="2">NP_4</strain>
    </source>
</reference>
<feature type="region of interest" description="Disordered" evidence="1">
    <location>
        <begin position="25"/>
        <end position="98"/>
    </location>
</feature>
<evidence type="ECO:0000256" key="1">
    <source>
        <dbReference type="SAM" id="MobiDB-lite"/>
    </source>
</evidence>